<sequence length="298" mass="34787">MTPSTIDPGLILLAFAPVFLLTIGAEAWYWARRDPAIYSLRDTASNAALALMHQASDAFFLWLMVRTVYTWSYQHGLKAMPQTVWSFLLLLLLQDFLYYWFHRASHRVRWMWASHVTHHSSEGMNFSTAFRQSLTYPLSGMWLFWIPLALIGFTPDWVILAVGLNLAFQFFVHTRLGGRWHRLEWLFNTPSVHRVHHARNPQYIDRNYAGVLTAWDRMFGSFVPEEAPPEYGITRRIASHNPITLTFHEWGDMFADAWRHRDLRHLWKPPEWRHPRDLAARDVPLAGTASGTDRSQDA</sequence>
<accession>A0A0C4YCW8</accession>
<feature type="transmembrane region" description="Helical" evidence="7">
    <location>
        <begin position="12"/>
        <end position="31"/>
    </location>
</feature>
<protein>
    <submittedName>
        <fullName evidence="9">Sterol desaturase</fullName>
    </submittedName>
</protein>
<dbReference type="PANTHER" id="PTHR21624">
    <property type="entry name" value="STEROL DESATURASE-RELATED PROTEIN"/>
    <property type="match status" value="1"/>
</dbReference>
<feature type="domain" description="Fatty acid hydroxylase" evidence="8">
    <location>
        <begin position="87"/>
        <end position="221"/>
    </location>
</feature>
<evidence type="ECO:0000256" key="3">
    <source>
        <dbReference type="ARBA" id="ARBA00022989"/>
    </source>
</evidence>
<evidence type="ECO:0000256" key="6">
    <source>
        <dbReference type="ARBA" id="ARBA00023136"/>
    </source>
</evidence>
<evidence type="ECO:0000259" key="8">
    <source>
        <dbReference type="Pfam" id="PF04116"/>
    </source>
</evidence>
<dbReference type="InterPro" id="IPR051689">
    <property type="entry name" value="Sterol_desaturase/TMEM195"/>
</dbReference>
<evidence type="ECO:0000256" key="5">
    <source>
        <dbReference type="ARBA" id="ARBA00023098"/>
    </source>
</evidence>
<dbReference type="Proteomes" id="UP000031843">
    <property type="component" value="Chromosome main"/>
</dbReference>
<reference evidence="9 10" key="1">
    <citation type="journal article" date="2015" name="Genome Announc.">
        <title>Complete Genome Sequence of Cupriavidus basilensis 4G11, Isolated from the Oak Ridge Field Research Center Site.</title>
        <authorList>
            <person name="Ray J."/>
            <person name="Waters R.J."/>
            <person name="Skerker J.M."/>
            <person name="Kuehl J.V."/>
            <person name="Price M.N."/>
            <person name="Huang J."/>
            <person name="Chakraborty R."/>
            <person name="Arkin A.P."/>
            <person name="Deutschbauer A."/>
        </authorList>
    </citation>
    <scope>NUCLEOTIDE SEQUENCE [LARGE SCALE GENOMIC DNA]</scope>
    <source>
        <strain evidence="9">4G11</strain>
    </source>
</reference>
<dbReference type="KEGG" id="cbw:RR42_m2593"/>
<name>A0A0C4YCW8_9BURK</name>
<keyword evidence="5" id="KW-0443">Lipid metabolism</keyword>
<feature type="transmembrane region" description="Helical" evidence="7">
    <location>
        <begin position="43"/>
        <end position="64"/>
    </location>
</feature>
<dbReference type="GO" id="GO:0005506">
    <property type="term" value="F:iron ion binding"/>
    <property type="evidence" value="ECO:0007669"/>
    <property type="project" value="InterPro"/>
</dbReference>
<dbReference type="OrthoDB" id="9770329at2"/>
<dbReference type="GO" id="GO:0016020">
    <property type="term" value="C:membrane"/>
    <property type="evidence" value="ECO:0007669"/>
    <property type="project" value="GOC"/>
</dbReference>
<dbReference type="STRING" id="68895.RR42_m2593"/>
<keyword evidence="10" id="KW-1185">Reference proteome</keyword>
<comment type="subcellular location">
    <subcellularLocation>
        <location evidence="1">Endomembrane system</location>
        <topology evidence="1">Multi-pass membrane protein</topology>
    </subcellularLocation>
</comment>
<dbReference type="InterPro" id="IPR006694">
    <property type="entry name" value="Fatty_acid_hydroxylase"/>
</dbReference>
<keyword evidence="4" id="KW-0560">Oxidoreductase</keyword>
<evidence type="ECO:0000313" key="9">
    <source>
        <dbReference type="EMBL" id="AJG19979.1"/>
    </source>
</evidence>
<evidence type="ECO:0000256" key="7">
    <source>
        <dbReference type="SAM" id="Phobius"/>
    </source>
</evidence>
<evidence type="ECO:0000313" key="10">
    <source>
        <dbReference type="Proteomes" id="UP000031843"/>
    </source>
</evidence>
<keyword evidence="6 7" id="KW-0472">Membrane</keyword>
<dbReference type="RefSeq" id="WP_043347305.1">
    <property type="nucleotide sequence ID" value="NZ_CP010536.1"/>
</dbReference>
<keyword evidence="2 7" id="KW-0812">Transmembrane</keyword>
<dbReference type="EMBL" id="CP010536">
    <property type="protein sequence ID" value="AJG19979.1"/>
    <property type="molecule type" value="Genomic_DNA"/>
</dbReference>
<evidence type="ECO:0000256" key="4">
    <source>
        <dbReference type="ARBA" id="ARBA00023002"/>
    </source>
</evidence>
<keyword evidence="3 7" id="KW-1133">Transmembrane helix</keyword>
<dbReference type="PANTHER" id="PTHR21624:SF1">
    <property type="entry name" value="ALKYLGLYCEROL MONOOXYGENASE"/>
    <property type="match status" value="1"/>
</dbReference>
<dbReference type="GO" id="GO:0008610">
    <property type="term" value="P:lipid biosynthetic process"/>
    <property type="evidence" value="ECO:0007669"/>
    <property type="project" value="InterPro"/>
</dbReference>
<gene>
    <name evidence="9" type="ORF">RR42_m2593</name>
</gene>
<dbReference type="GO" id="GO:0006643">
    <property type="term" value="P:membrane lipid metabolic process"/>
    <property type="evidence" value="ECO:0007669"/>
    <property type="project" value="TreeGrafter"/>
</dbReference>
<evidence type="ECO:0000256" key="1">
    <source>
        <dbReference type="ARBA" id="ARBA00004127"/>
    </source>
</evidence>
<dbReference type="Pfam" id="PF04116">
    <property type="entry name" value="FA_hydroxylase"/>
    <property type="match status" value="1"/>
</dbReference>
<evidence type="ECO:0000256" key="2">
    <source>
        <dbReference type="ARBA" id="ARBA00022692"/>
    </source>
</evidence>
<feature type="transmembrane region" description="Helical" evidence="7">
    <location>
        <begin position="84"/>
        <end position="101"/>
    </location>
</feature>
<feature type="transmembrane region" description="Helical" evidence="7">
    <location>
        <begin position="134"/>
        <end position="151"/>
    </location>
</feature>
<dbReference type="GO" id="GO:0050479">
    <property type="term" value="F:glyceryl-ether monooxygenase activity"/>
    <property type="evidence" value="ECO:0007669"/>
    <property type="project" value="TreeGrafter"/>
</dbReference>
<organism evidence="9 10">
    <name type="scientific">Cupriavidus basilensis</name>
    <dbReference type="NCBI Taxonomy" id="68895"/>
    <lineage>
        <taxon>Bacteria</taxon>
        <taxon>Pseudomonadati</taxon>
        <taxon>Pseudomonadota</taxon>
        <taxon>Betaproteobacteria</taxon>
        <taxon>Burkholderiales</taxon>
        <taxon>Burkholderiaceae</taxon>
        <taxon>Cupriavidus</taxon>
    </lineage>
</organism>
<proteinExistence type="predicted"/>
<dbReference type="GO" id="GO:0012505">
    <property type="term" value="C:endomembrane system"/>
    <property type="evidence" value="ECO:0007669"/>
    <property type="project" value="UniProtKB-SubCell"/>
</dbReference>
<dbReference type="AlphaFoldDB" id="A0A0C4YCW8"/>